<comment type="caution">
    <text evidence="1">The sequence shown here is derived from an EMBL/GenBank/DDBJ whole genome shotgun (WGS) entry which is preliminary data.</text>
</comment>
<reference evidence="1" key="1">
    <citation type="submission" date="2021-06" db="EMBL/GenBank/DDBJ databases">
        <authorList>
            <person name="Kallberg Y."/>
            <person name="Tangrot J."/>
            <person name="Rosling A."/>
        </authorList>
    </citation>
    <scope>NUCLEOTIDE SEQUENCE</scope>
    <source>
        <strain evidence="1">MA461A</strain>
    </source>
</reference>
<evidence type="ECO:0000313" key="2">
    <source>
        <dbReference type="Proteomes" id="UP000789920"/>
    </source>
</evidence>
<accession>A0ACA9RP11</accession>
<organism evidence="1 2">
    <name type="scientific">Racocetra persica</name>
    <dbReference type="NCBI Taxonomy" id="160502"/>
    <lineage>
        <taxon>Eukaryota</taxon>
        <taxon>Fungi</taxon>
        <taxon>Fungi incertae sedis</taxon>
        <taxon>Mucoromycota</taxon>
        <taxon>Glomeromycotina</taxon>
        <taxon>Glomeromycetes</taxon>
        <taxon>Diversisporales</taxon>
        <taxon>Gigasporaceae</taxon>
        <taxon>Racocetra</taxon>
    </lineage>
</organism>
<gene>
    <name evidence="1" type="ORF">RPERSI_LOCUS20766</name>
</gene>
<dbReference type="EMBL" id="CAJVQC010059292">
    <property type="protein sequence ID" value="CAG8799648.1"/>
    <property type="molecule type" value="Genomic_DNA"/>
</dbReference>
<keyword evidence="2" id="KW-1185">Reference proteome</keyword>
<name>A0ACA9RP11_9GLOM</name>
<evidence type="ECO:0000313" key="1">
    <source>
        <dbReference type="EMBL" id="CAG8799648.1"/>
    </source>
</evidence>
<feature type="non-terminal residue" evidence="1">
    <location>
        <position position="240"/>
    </location>
</feature>
<proteinExistence type="predicted"/>
<sequence length="240" mass="28238">MSSKEIEFTSIEKLLKNLSNEFSKPPAIILMCGNFNPIHKQHIEILENAKQLLEKKYEIVAGYISPSSENCINGKYKKEERTPFQQRKDMIEKITAKSSWIEIDTWEALHSEIVVVNCYEVITRLTTFLNANQLINKLLKEKQLNMKIIFVCGSDEIFDNNVENLKDSEIMIFERYFDNERINKWKNACKDFLCELYKENWENLANNITLIDHNSTISSSDIRTLIRQNNNNWQEMCDPE</sequence>
<dbReference type="Proteomes" id="UP000789920">
    <property type="component" value="Unassembled WGS sequence"/>
</dbReference>
<protein>
    <submittedName>
        <fullName evidence="1">31603_t:CDS:1</fullName>
    </submittedName>
</protein>